<proteinExistence type="predicted"/>
<evidence type="ECO:0000256" key="2">
    <source>
        <dbReference type="ARBA" id="ARBA00022643"/>
    </source>
</evidence>
<dbReference type="Proteomes" id="UP001276854">
    <property type="component" value="Unassembled WGS sequence"/>
</dbReference>
<feature type="transmembrane region" description="Helical" evidence="3">
    <location>
        <begin position="378"/>
        <end position="400"/>
    </location>
</feature>
<evidence type="ECO:0000313" key="7">
    <source>
        <dbReference type="Proteomes" id="UP001276854"/>
    </source>
</evidence>
<reference evidence="6 7" key="1">
    <citation type="submission" date="2023-10" db="EMBL/GenBank/DDBJ databases">
        <title>A novel Glycoside Hydrolase 43-Like Enzyme from Clostrdium boliviensis is an Endo-xylanase, and a Candidate for Xylooligosaccharides Production from Different Xylan Substrates.</title>
        <authorList>
            <person name="Alvarez M.T."/>
            <person name="Rocabado-Villegas L.R."/>
            <person name="Salas-Veizaga D.M."/>
            <person name="Linares-Pasten J.A."/>
            <person name="Gudmundsdottir E.E."/>
            <person name="Hreggvidsson G.O."/>
            <person name="Adlercreutz P."/>
            <person name="Nordberg Karlsson E."/>
        </authorList>
    </citation>
    <scope>NUCLEOTIDE SEQUENCE [LARGE SCALE GENOMIC DNA]</scope>
    <source>
        <strain evidence="6 7">E-1</strain>
    </source>
</reference>
<evidence type="ECO:0000256" key="1">
    <source>
        <dbReference type="ARBA" id="ARBA00022630"/>
    </source>
</evidence>
<feature type="transmembrane region" description="Helical" evidence="3">
    <location>
        <begin position="479"/>
        <end position="499"/>
    </location>
</feature>
<dbReference type="EMBL" id="JAWONS010000324">
    <property type="protein sequence ID" value="MDW2800285.1"/>
    <property type="molecule type" value="Genomic_DNA"/>
</dbReference>
<sequence>MNVLIINGSPRGTKSNSLKLTESFVQGMEESTPVHTETLTVSQLSIKPCLGCFHCWKETPGKCCISDDMTMVIEKILAADVVIYSFPLYYYGLPSPLKALIDRQLPMVLPFMNEGDHSGSHPSRYSTSDKRYVLISTCGFYTAKGNYEAIDAQFTHHLGKDNYESIYCGQGELFSVPELKNRTDEYREVVRAAGREFADSRVSRETRDLLNQMLYPRDVFEHMANASWGVEPLNQDSKQEKSDQAVTFTRQMAALYQKNSWKGKDLVLEMHYTDEDISVQLIMGKDDCQVLTQNFKPYTTRITTPLSVWMQIAKGEIDGQTALMKHLYQVDGDFQLLIHWDDYMGLSSKSQVHQTAPVKKSNMTLMLLPWFPLWFTGFYHPVFGGILTIIISAAIPFFFFRYLPTRFDVFSGFSAALLGLLAITGFPPLYLIPISYLLFGLMWTVTVFIKIPLSAHYSMYGFGGERALNIPLFIKTNRILTACWGVLYLFTTLWTYLFLNFNYRLPVTILNTSLPFLLGFFTKWFQKWYPAHYASIK</sequence>
<comment type="caution">
    <text evidence="6">The sequence shown here is derived from an EMBL/GenBank/DDBJ whole genome shotgun (WGS) entry which is preliminary data.</text>
</comment>
<evidence type="ECO:0000259" key="4">
    <source>
        <dbReference type="Pfam" id="PF02036"/>
    </source>
</evidence>
<evidence type="ECO:0000313" key="6">
    <source>
        <dbReference type="EMBL" id="MDW2800285.1"/>
    </source>
</evidence>
<dbReference type="Gene3D" id="3.30.1050.10">
    <property type="entry name" value="SCP2 sterol-binding domain"/>
    <property type="match status" value="1"/>
</dbReference>
<dbReference type="InterPro" id="IPR003680">
    <property type="entry name" value="Flavodoxin_fold"/>
</dbReference>
<keyword evidence="7" id="KW-1185">Reference proteome</keyword>
<keyword evidence="3" id="KW-0812">Transmembrane</keyword>
<keyword evidence="3" id="KW-1133">Transmembrane helix</keyword>
<keyword evidence="1" id="KW-0285">Flavoprotein</keyword>
<dbReference type="Pfam" id="PF02036">
    <property type="entry name" value="SCP2"/>
    <property type="match status" value="1"/>
</dbReference>
<dbReference type="PANTHER" id="PTHR43278:SF2">
    <property type="entry name" value="IRON-SULFUR FLAVOPROTEIN"/>
    <property type="match status" value="1"/>
</dbReference>
<feature type="transmembrane region" description="Helical" evidence="3">
    <location>
        <begin position="436"/>
        <end position="458"/>
    </location>
</feature>
<dbReference type="RefSeq" id="WP_318066466.1">
    <property type="nucleotide sequence ID" value="NZ_JAWONS010000324.1"/>
</dbReference>
<dbReference type="PANTHER" id="PTHR43278">
    <property type="entry name" value="NAD(P)H-DEPENDENT FMN-CONTAINING OXIDOREDUCTASE YWQN-RELATED"/>
    <property type="match status" value="1"/>
</dbReference>
<feature type="domain" description="SCP2" evidence="4">
    <location>
        <begin position="267"/>
        <end position="339"/>
    </location>
</feature>
<dbReference type="SUPFAM" id="SSF52218">
    <property type="entry name" value="Flavoproteins"/>
    <property type="match status" value="1"/>
</dbReference>
<evidence type="ECO:0000256" key="3">
    <source>
        <dbReference type="SAM" id="Phobius"/>
    </source>
</evidence>
<evidence type="ECO:0000259" key="5">
    <source>
        <dbReference type="Pfam" id="PF02525"/>
    </source>
</evidence>
<keyword evidence="2" id="KW-0288">FMN</keyword>
<feature type="transmembrane region" description="Helical" evidence="3">
    <location>
        <begin position="505"/>
        <end position="525"/>
    </location>
</feature>
<dbReference type="SUPFAM" id="SSF55718">
    <property type="entry name" value="SCP-like"/>
    <property type="match status" value="1"/>
</dbReference>
<organism evidence="6 7">
    <name type="scientific">Clostridium boliviensis</name>
    <dbReference type="NCBI Taxonomy" id="318465"/>
    <lineage>
        <taxon>Bacteria</taxon>
        <taxon>Bacillati</taxon>
        <taxon>Bacillota</taxon>
        <taxon>Clostridia</taxon>
        <taxon>Eubacteriales</taxon>
        <taxon>Clostridiaceae</taxon>
        <taxon>Clostridium</taxon>
    </lineage>
</organism>
<accession>A0ABU4GRL3</accession>
<name>A0ABU4GRL3_9CLOT</name>
<dbReference type="InterPro" id="IPR051796">
    <property type="entry name" value="ISF_SsuE-like"/>
</dbReference>
<gene>
    <name evidence="6" type="ORF">RZO55_22200</name>
</gene>
<dbReference type="Gene3D" id="3.40.50.360">
    <property type="match status" value="1"/>
</dbReference>
<feature type="domain" description="Flavodoxin-like fold" evidence="5">
    <location>
        <begin position="1"/>
        <end position="154"/>
    </location>
</feature>
<feature type="transmembrane region" description="Helical" evidence="3">
    <location>
        <begin position="407"/>
        <end position="430"/>
    </location>
</feature>
<keyword evidence="3" id="KW-0472">Membrane</keyword>
<dbReference type="Pfam" id="PF02525">
    <property type="entry name" value="Flavodoxin_2"/>
    <property type="match status" value="1"/>
</dbReference>
<protein>
    <submittedName>
        <fullName evidence="6">NAD(P)H-dependent oxidoreductase</fullName>
    </submittedName>
</protein>
<dbReference type="InterPro" id="IPR036527">
    <property type="entry name" value="SCP2_sterol-bd_dom_sf"/>
</dbReference>
<dbReference type="InterPro" id="IPR003033">
    <property type="entry name" value="SCP2_sterol-bd_dom"/>
</dbReference>
<dbReference type="InterPro" id="IPR029039">
    <property type="entry name" value="Flavoprotein-like_sf"/>
</dbReference>